<dbReference type="AlphaFoldDB" id="A0AAN5HZ15"/>
<evidence type="ECO:0008006" key="5">
    <source>
        <dbReference type="Google" id="ProtNLM"/>
    </source>
</evidence>
<dbReference type="Proteomes" id="UP001328107">
    <property type="component" value="Unassembled WGS sequence"/>
</dbReference>
<comment type="similarity">
    <text evidence="1">Belongs to the nematode receptor-like protein sre family.</text>
</comment>
<reference evidence="4" key="1">
    <citation type="submission" date="2022-10" db="EMBL/GenBank/DDBJ databases">
        <title>Genome assembly of Pristionchus species.</title>
        <authorList>
            <person name="Yoshida K."/>
            <person name="Sommer R.J."/>
        </authorList>
    </citation>
    <scope>NUCLEOTIDE SEQUENCE [LARGE SCALE GENOMIC DNA]</scope>
    <source>
        <strain evidence="4">RS5460</strain>
    </source>
</reference>
<feature type="transmembrane region" description="Helical" evidence="2">
    <location>
        <begin position="78"/>
        <end position="102"/>
    </location>
</feature>
<dbReference type="EMBL" id="BTRK01000004">
    <property type="protein sequence ID" value="GMR46047.1"/>
    <property type="molecule type" value="Genomic_DNA"/>
</dbReference>
<dbReference type="PANTHER" id="PTHR23128:SF132">
    <property type="entry name" value="SERPENTINE RECEPTOR, CLASS E (EPSILON)-RELATED"/>
    <property type="match status" value="1"/>
</dbReference>
<feature type="transmembrane region" description="Helical" evidence="2">
    <location>
        <begin position="41"/>
        <end position="66"/>
    </location>
</feature>
<feature type="transmembrane region" description="Helical" evidence="2">
    <location>
        <begin position="185"/>
        <end position="208"/>
    </location>
</feature>
<comment type="caution">
    <text evidence="3">The sequence shown here is derived from an EMBL/GenBank/DDBJ whole genome shotgun (WGS) entry which is preliminary data.</text>
</comment>
<feature type="transmembrane region" description="Helical" evidence="2">
    <location>
        <begin position="250"/>
        <end position="274"/>
    </location>
</feature>
<evidence type="ECO:0000256" key="2">
    <source>
        <dbReference type="SAM" id="Phobius"/>
    </source>
</evidence>
<keyword evidence="4" id="KW-1185">Reference proteome</keyword>
<dbReference type="GO" id="GO:0007606">
    <property type="term" value="P:sensory perception of chemical stimulus"/>
    <property type="evidence" value="ECO:0007669"/>
    <property type="project" value="InterPro"/>
</dbReference>
<keyword evidence="2" id="KW-0812">Transmembrane</keyword>
<dbReference type="InterPro" id="IPR004151">
    <property type="entry name" value="7TM_GPCR_serpentine_rcpt_Sre"/>
</dbReference>
<sequence length="357" mass="41438">MHYLPDLFFPQPDALRVFSHDNSSYWLILFARSDLLVSWRIHYLIGVLIEAILICIGSVFHGRTIFLCWKHKILHSNFLAIMTNMYLSFQTGSLFRIVLILYESRLISWADVGDTPIPFLNTLRFYGLIHAFYLLPIITIERVLATVFVADYELKHRHYIPAILNILVNCFILATSYAFVARLVNAYICCTIGLVPNFGCALILHRLLRWNQEKLTRLTDSLRRFPNDKYSLSLRVQLKENIWSLQKIEFGVVIMIVALIVNLMLLFGPVFILTRPDQLVTLQWCMWAANIVMAVSVAGSAPMGYFAVALHTGARPFYVRWYLRKFAKDVMVSPAEVKQTDAYFNQLHSQWDYAMRR</sequence>
<proteinExistence type="inferred from homology"/>
<protein>
    <recommendedName>
        <fullName evidence="5">G protein-coupled receptor</fullName>
    </recommendedName>
</protein>
<evidence type="ECO:0000313" key="4">
    <source>
        <dbReference type="Proteomes" id="UP001328107"/>
    </source>
</evidence>
<keyword evidence="2" id="KW-0472">Membrane</keyword>
<dbReference type="Pfam" id="PF03125">
    <property type="entry name" value="Sre"/>
    <property type="match status" value="1"/>
</dbReference>
<organism evidence="3 4">
    <name type="scientific">Pristionchus mayeri</name>
    <dbReference type="NCBI Taxonomy" id="1317129"/>
    <lineage>
        <taxon>Eukaryota</taxon>
        <taxon>Metazoa</taxon>
        <taxon>Ecdysozoa</taxon>
        <taxon>Nematoda</taxon>
        <taxon>Chromadorea</taxon>
        <taxon>Rhabditida</taxon>
        <taxon>Rhabditina</taxon>
        <taxon>Diplogasteromorpha</taxon>
        <taxon>Diplogasteroidea</taxon>
        <taxon>Neodiplogasteridae</taxon>
        <taxon>Pristionchus</taxon>
    </lineage>
</organism>
<feature type="transmembrane region" description="Helical" evidence="2">
    <location>
        <begin position="125"/>
        <end position="150"/>
    </location>
</feature>
<evidence type="ECO:0000256" key="1">
    <source>
        <dbReference type="ARBA" id="ARBA00006803"/>
    </source>
</evidence>
<name>A0AAN5HZ15_9BILA</name>
<accession>A0AAN5HZ15</accession>
<keyword evidence="2" id="KW-1133">Transmembrane helix</keyword>
<gene>
    <name evidence="3" type="ORF">PMAYCL1PPCAC_16242</name>
</gene>
<dbReference type="PANTHER" id="PTHR23128">
    <property type="entry name" value="SERPENTINE RECEPTOR, CLASS E (EPSILON)-RELATED"/>
    <property type="match status" value="1"/>
</dbReference>
<feature type="transmembrane region" description="Helical" evidence="2">
    <location>
        <begin position="162"/>
        <end position="179"/>
    </location>
</feature>
<evidence type="ECO:0000313" key="3">
    <source>
        <dbReference type="EMBL" id="GMR46047.1"/>
    </source>
</evidence>
<feature type="transmembrane region" description="Helical" evidence="2">
    <location>
        <begin position="286"/>
        <end position="310"/>
    </location>
</feature>
<feature type="non-terminal residue" evidence="3">
    <location>
        <position position="357"/>
    </location>
</feature>
<dbReference type="GO" id="GO:0016020">
    <property type="term" value="C:membrane"/>
    <property type="evidence" value="ECO:0007669"/>
    <property type="project" value="InterPro"/>
</dbReference>